<protein>
    <submittedName>
        <fullName evidence="5">Taurine catabolism dioxygenase TauD</fullName>
    </submittedName>
</protein>
<dbReference type="GO" id="GO:0017000">
    <property type="term" value="P:antibiotic biosynthetic process"/>
    <property type="evidence" value="ECO:0007669"/>
    <property type="project" value="UniProtKB-KW"/>
</dbReference>
<evidence type="ECO:0000256" key="1">
    <source>
        <dbReference type="ARBA" id="ARBA00001954"/>
    </source>
</evidence>
<gene>
    <name evidence="5" type="ORF">AA973_05190</name>
</gene>
<feature type="domain" description="TauD/TfdA-like" evidence="4">
    <location>
        <begin position="10"/>
        <end position="230"/>
    </location>
</feature>
<evidence type="ECO:0000313" key="6">
    <source>
        <dbReference type="Proteomes" id="UP000078049"/>
    </source>
</evidence>
<evidence type="ECO:0000256" key="2">
    <source>
        <dbReference type="ARBA" id="ARBA00023002"/>
    </source>
</evidence>
<dbReference type="Proteomes" id="UP000078049">
    <property type="component" value="Chromosome"/>
</dbReference>
<dbReference type="Gene3D" id="3.60.130.10">
    <property type="entry name" value="Clavaminate synthase-like"/>
    <property type="match status" value="1"/>
</dbReference>
<evidence type="ECO:0000313" key="5">
    <source>
        <dbReference type="EMBL" id="ANH47203.1"/>
    </source>
</evidence>
<dbReference type="PANTHER" id="PTHR10696">
    <property type="entry name" value="GAMMA-BUTYROBETAINE HYDROXYLASE-RELATED"/>
    <property type="match status" value="1"/>
</dbReference>
<sequence>MVFCFSGHLTQEIQAHIKSILNEVGFVIARPLDYEIALNDLTSYFGACVKPRPKLPINEHHHIMLKPYISDNPMEKLQGFDFSPLDPHTDFAYLDPPPNFVFIKMIQPDFLGEDFGKNGIVDAFSLVKDNLGSEWIDYLSSHTFFSNQDGTKQFPILTLDEYGLLKVVRFSLSRIMSYYAQNKIKPTKEQSHMLNIFSKLCKEYSSYHSLKKNDILIVNNHLMLHSRGSINALYKDGKLHTRIVEVAFVKSDIL</sequence>
<dbReference type="InterPro" id="IPR050411">
    <property type="entry name" value="AlphaKG_dependent_hydroxylases"/>
</dbReference>
<evidence type="ECO:0000259" key="4">
    <source>
        <dbReference type="Pfam" id="PF02668"/>
    </source>
</evidence>
<keyword evidence="5" id="KW-0223">Dioxygenase</keyword>
<dbReference type="Pfam" id="PF02668">
    <property type="entry name" value="TauD"/>
    <property type="match status" value="1"/>
</dbReference>
<dbReference type="SUPFAM" id="SSF51197">
    <property type="entry name" value="Clavaminate synthase-like"/>
    <property type="match status" value="1"/>
</dbReference>
<dbReference type="AlphaFoldDB" id="A0A1A9HBV3"/>
<evidence type="ECO:0000256" key="3">
    <source>
        <dbReference type="ARBA" id="ARBA00023194"/>
    </source>
</evidence>
<name>A0A1A9HBV3_HELPX</name>
<dbReference type="EMBL" id="CP011485">
    <property type="protein sequence ID" value="ANH47203.1"/>
    <property type="molecule type" value="Genomic_DNA"/>
</dbReference>
<organism evidence="5 6">
    <name type="scientific">Helicobacter pylori</name>
    <name type="common">Campylobacter pylori</name>
    <dbReference type="NCBI Taxonomy" id="210"/>
    <lineage>
        <taxon>Bacteria</taxon>
        <taxon>Pseudomonadati</taxon>
        <taxon>Campylobacterota</taxon>
        <taxon>Epsilonproteobacteria</taxon>
        <taxon>Campylobacterales</taxon>
        <taxon>Helicobacteraceae</taxon>
        <taxon>Helicobacter</taxon>
    </lineage>
</organism>
<dbReference type="InterPro" id="IPR042098">
    <property type="entry name" value="TauD-like_sf"/>
</dbReference>
<keyword evidence="2" id="KW-0560">Oxidoreductase</keyword>
<dbReference type="InterPro" id="IPR003819">
    <property type="entry name" value="TauD/TfdA-like"/>
</dbReference>
<reference evidence="5 6" key="1">
    <citation type="submission" date="2014-04" db="EMBL/GenBank/DDBJ databases">
        <title>Detecting global and local adaptation in a worldwide sample of Helicobacter pylori genomes.</title>
        <authorList>
            <person name="Montano V."/>
            <person name="Didelot X."/>
            <person name="Foll M."/>
            <person name="Linz B."/>
            <person name="Reinhardt R."/>
            <person name="Suerbaum S."/>
            <person name="Moodley Y."/>
            <person name="Jensen J.D."/>
        </authorList>
    </citation>
    <scope>NUCLEOTIDE SEQUENCE [LARGE SCALE GENOMIC DNA]</scope>
    <source>
        <strain evidence="6">ausabrJ05</strain>
    </source>
</reference>
<dbReference type="PATRIC" id="fig|210.2440.peg.1062"/>
<accession>A0A1A9HBV3</accession>
<keyword evidence="3" id="KW-0045">Antibiotic biosynthesis</keyword>
<comment type="cofactor">
    <cofactor evidence="1">
        <name>Fe(2+)</name>
        <dbReference type="ChEBI" id="CHEBI:29033"/>
    </cofactor>
</comment>
<dbReference type="GO" id="GO:0016706">
    <property type="term" value="F:2-oxoglutarate-dependent dioxygenase activity"/>
    <property type="evidence" value="ECO:0007669"/>
    <property type="project" value="UniProtKB-ARBA"/>
</dbReference>
<dbReference type="RefSeq" id="WP_064437896.1">
    <property type="nucleotide sequence ID" value="NZ_CP011485.1"/>
</dbReference>
<proteinExistence type="predicted"/>
<dbReference type="PANTHER" id="PTHR10696:SF56">
    <property type="entry name" value="TAUD_TFDA-LIKE DOMAIN-CONTAINING PROTEIN"/>
    <property type="match status" value="1"/>
</dbReference>